<dbReference type="Gene3D" id="3.30.559.10">
    <property type="entry name" value="Chloramphenicol acetyltransferase-like domain"/>
    <property type="match status" value="1"/>
</dbReference>
<accession>A0A9P8W396</accession>
<dbReference type="Proteomes" id="UP000777438">
    <property type="component" value="Unassembled WGS sequence"/>
</dbReference>
<evidence type="ECO:0000313" key="2">
    <source>
        <dbReference type="Proteomes" id="UP000777438"/>
    </source>
</evidence>
<dbReference type="EMBL" id="JAGPYM010000013">
    <property type="protein sequence ID" value="KAH6888181.1"/>
    <property type="molecule type" value="Genomic_DNA"/>
</dbReference>
<dbReference type="SUPFAM" id="SSF52777">
    <property type="entry name" value="CoA-dependent acyltransferases"/>
    <property type="match status" value="1"/>
</dbReference>
<dbReference type="InterPro" id="IPR010828">
    <property type="entry name" value="Atf2/Sli1-like"/>
</dbReference>
<dbReference type="InterPro" id="IPR023213">
    <property type="entry name" value="CAT-like_dom_sf"/>
</dbReference>
<protein>
    <submittedName>
        <fullName evidence="1">Alcohol acetyltransferase-domain-containing protein</fullName>
    </submittedName>
</protein>
<dbReference type="Pfam" id="PF07247">
    <property type="entry name" value="AATase"/>
    <property type="match status" value="1"/>
</dbReference>
<name>A0A9P8W396_9HYPO</name>
<dbReference type="GO" id="GO:0008080">
    <property type="term" value="F:N-acetyltransferase activity"/>
    <property type="evidence" value="ECO:0007669"/>
    <property type="project" value="TreeGrafter"/>
</dbReference>
<dbReference type="InterPro" id="IPR052058">
    <property type="entry name" value="Alcohol_O-acetyltransferase"/>
</dbReference>
<sequence>MAVTHAAPKSDTLSRPTPRLRRLGDIELYQSGLHNVRQYCGTAVTCRYALPSSLVGFAMQKKVLQVFNHAVAQTVLQFPMLQVGLVGESSRKPAWVYLPTIDLAQHIECHVLADSDDYDGQFQVNLQCQLDTEFEHLETRPGWRLSMMRTESGNFVDVMFVWNHANCDGMSAKIFHEALLQSLNGPAKSASLLSGSMVISTAASADRFPPPQEKLAKYPLTMGYVVSEVWHEFGSPSNDRTKATWAPIRRDPYKTQYRAISIKHDVLARLLSACRNRGTTLTGLLHGIVLVSLATFLPKETAPAFSSATAMDQRRFMGDSAKDLKHSWLNPQQSVQNCVSSIYHTFNSRSVDSVRAVARVNNWKRQPVVELEEHVWSAAKTVREDIEHRLDIGLTNSVVGLMKLIRDWQGYHRSHEHKPRERSWIVTNLGVLNGKSKLDAIGDSWSIDEAKFTLSAHVAGPFLQISTISVRGGNLSIHVSWQDAADGNDIGEQVVKDIEAWLEHLRA</sequence>
<reference evidence="1 2" key="1">
    <citation type="journal article" date="2021" name="Nat. Commun.">
        <title>Genetic determinants of endophytism in the Arabidopsis root mycobiome.</title>
        <authorList>
            <person name="Mesny F."/>
            <person name="Miyauchi S."/>
            <person name="Thiergart T."/>
            <person name="Pickel B."/>
            <person name="Atanasova L."/>
            <person name="Karlsson M."/>
            <person name="Huettel B."/>
            <person name="Barry K.W."/>
            <person name="Haridas S."/>
            <person name="Chen C."/>
            <person name="Bauer D."/>
            <person name="Andreopoulos W."/>
            <person name="Pangilinan J."/>
            <person name="LaButti K."/>
            <person name="Riley R."/>
            <person name="Lipzen A."/>
            <person name="Clum A."/>
            <person name="Drula E."/>
            <person name="Henrissat B."/>
            <person name="Kohler A."/>
            <person name="Grigoriev I.V."/>
            <person name="Martin F.M."/>
            <person name="Hacquard S."/>
        </authorList>
    </citation>
    <scope>NUCLEOTIDE SEQUENCE [LARGE SCALE GENOMIC DNA]</scope>
    <source>
        <strain evidence="1 2">MPI-CAGE-CH-0241</strain>
    </source>
</reference>
<dbReference type="AlphaFoldDB" id="A0A9P8W396"/>
<organism evidence="1 2">
    <name type="scientific">Thelonectria olida</name>
    <dbReference type="NCBI Taxonomy" id="1576542"/>
    <lineage>
        <taxon>Eukaryota</taxon>
        <taxon>Fungi</taxon>
        <taxon>Dikarya</taxon>
        <taxon>Ascomycota</taxon>
        <taxon>Pezizomycotina</taxon>
        <taxon>Sordariomycetes</taxon>
        <taxon>Hypocreomycetidae</taxon>
        <taxon>Hypocreales</taxon>
        <taxon>Nectriaceae</taxon>
        <taxon>Thelonectria</taxon>
    </lineage>
</organism>
<gene>
    <name evidence="1" type="ORF">B0T10DRAFT_574213</name>
</gene>
<dbReference type="PANTHER" id="PTHR28037">
    <property type="entry name" value="ALCOHOL O-ACETYLTRANSFERASE 1-RELATED"/>
    <property type="match status" value="1"/>
</dbReference>
<keyword evidence="2" id="KW-1185">Reference proteome</keyword>
<evidence type="ECO:0000313" key="1">
    <source>
        <dbReference type="EMBL" id="KAH6888181.1"/>
    </source>
</evidence>
<dbReference type="PANTHER" id="PTHR28037:SF1">
    <property type="entry name" value="ALCOHOL O-ACETYLTRANSFERASE 1-RELATED"/>
    <property type="match status" value="1"/>
</dbReference>
<dbReference type="OrthoDB" id="2150604at2759"/>
<comment type="caution">
    <text evidence="1">The sequence shown here is derived from an EMBL/GenBank/DDBJ whole genome shotgun (WGS) entry which is preliminary data.</text>
</comment>
<proteinExistence type="predicted"/>